<dbReference type="InterPro" id="IPR000667">
    <property type="entry name" value="Peptidase_S13"/>
</dbReference>
<dbReference type="InterPro" id="IPR000871">
    <property type="entry name" value="Beta-lactam_class-A"/>
</dbReference>
<dbReference type="GO" id="GO:0030655">
    <property type="term" value="P:beta-lactam antibiotic catabolic process"/>
    <property type="evidence" value="ECO:0007669"/>
    <property type="project" value="InterPro"/>
</dbReference>
<dbReference type="SUPFAM" id="SSF56601">
    <property type="entry name" value="beta-lactamase/transpeptidase-like"/>
    <property type="match status" value="1"/>
</dbReference>
<proteinExistence type="predicted"/>
<dbReference type="GO" id="GO:0006508">
    <property type="term" value="P:proteolysis"/>
    <property type="evidence" value="ECO:0007669"/>
    <property type="project" value="InterPro"/>
</dbReference>
<evidence type="ECO:0000313" key="3">
    <source>
        <dbReference type="Proteomes" id="UP000319514"/>
    </source>
</evidence>
<sequence>MLAEEIRSVIRRAPGTLGVVVQDPSGVLVDLEGDRVVPSASTIKVLVLVAALRRVADGRSRMGDLLDLPAPAERVGGSGPLQALGSVTRLRLGELLELMVTLSDNDATNVVLDLVGPDGPAAVAAGLGLADTRLQRRMMDFAAREAGRENLTSARDLAALVAALRRGEALPPDQTRDALELLGRQQLRDGLPALLPPAVVCGNKTGELPGIRHDVGLLECDGRWAAVAVTATGLGDGPVDHGSVAWPSIAAVGAAVGAWLSSGTGRTGAPQGPRRP</sequence>
<gene>
    <name evidence="2" type="ORF">FB474_2060</name>
</gene>
<accession>A0A542ZJZ9</accession>
<dbReference type="PANTHER" id="PTHR35333:SF3">
    <property type="entry name" value="BETA-LACTAMASE-TYPE TRANSPEPTIDASE FOLD CONTAINING PROTEIN"/>
    <property type="match status" value="1"/>
</dbReference>
<dbReference type="Gene3D" id="3.40.710.10">
    <property type="entry name" value="DD-peptidase/beta-lactamase superfamily"/>
    <property type="match status" value="1"/>
</dbReference>
<dbReference type="PANTHER" id="PTHR35333">
    <property type="entry name" value="BETA-LACTAMASE"/>
    <property type="match status" value="1"/>
</dbReference>
<dbReference type="OrthoDB" id="9775096at2"/>
<dbReference type="GO" id="GO:0008800">
    <property type="term" value="F:beta-lactamase activity"/>
    <property type="evidence" value="ECO:0007669"/>
    <property type="project" value="InterPro"/>
</dbReference>
<dbReference type="GO" id="GO:0046677">
    <property type="term" value="P:response to antibiotic"/>
    <property type="evidence" value="ECO:0007669"/>
    <property type="project" value="InterPro"/>
</dbReference>
<feature type="domain" description="Beta-lactamase class A catalytic" evidence="1">
    <location>
        <begin position="18"/>
        <end position="229"/>
    </location>
</feature>
<dbReference type="PRINTS" id="PR00922">
    <property type="entry name" value="DADACBPTASE3"/>
</dbReference>
<organism evidence="2 3">
    <name type="scientific">Oryzihumus leptocrescens</name>
    <dbReference type="NCBI Taxonomy" id="297536"/>
    <lineage>
        <taxon>Bacteria</taxon>
        <taxon>Bacillati</taxon>
        <taxon>Actinomycetota</taxon>
        <taxon>Actinomycetes</taxon>
        <taxon>Micrococcales</taxon>
        <taxon>Intrasporangiaceae</taxon>
        <taxon>Oryzihumus</taxon>
    </lineage>
</organism>
<dbReference type="AlphaFoldDB" id="A0A542ZJZ9"/>
<evidence type="ECO:0000259" key="1">
    <source>
        <dbReference type="Pfam" id="PF13354"/>
    </source>
</evidence>
<protein>
    <submittedName>
        <fullName evidence="2">Beta-lactamase class A</fullName>
    </submittedName>
</protein>
<reference evidence="2 3" key="1">
    <citation type="submission" date="2019-06" db="EMBL/GenBank/DDBJ databases">
        <title>Sequencing the genomes of 1000 actinobacteria strains.</title>
        <authorList>
            <person name="Klenk H.-P."/>
        </authorList>
    </citation>
    <scope>NUCLEOTIDE SEQUENCE [LARGE SCALE GENOMIC DNA]</scope>
    <source>
        <strain evidence="2 3">DSM 18082</strain>
    </source>
</reference>
<name>A0A542ZJZ9_9MICO</name>
<evidence type="ECO:0000313" key="2">
    <source>
        <dbReference type="EMBL" id="TQL60664.1"/>
    </source>
</evidence>
<keyword evidence="3" id="KW-1185">Reference proteome</keyword>
<dbReference type="Proteomes" id="UP000319514">
    <property type="component" value="Unassembled WGS sequence"/>
</dbReference>
<dbReference type="RefSeq" id="WP_141788533.1">
    <property type="nucleotide sequence ID" value="NZ_BAAAKX010000002.1"/>
</dbReference>
<dbReference type="GO" id="GO:0004185">
    <property type="term" value="F:serine-type carboxypeptidase activity"/>
    <property type="evidence" value="ECO:0007669"/>
    <property type="project" value="InterPro"/>
</dbReference>
<dbReference type="EMBL" id="VFOQ01000001">
    <property type="protein sequence ID" value="TQL60664.1"/>
    <property type="molecule type" value="Genomic_DNA"/>
</dbReference>
<dbReference type="InterPro" id="IPR045155">
    <property type="entry name" value="Beta-lactam_cat"/>
</dbReference>
<comment type="caution">
    <text evidence="2">The sequence shown here is derived from an EMBL/GenBank/DDBJ whole genome shotgun (WGS) entry which is preliminary data.</text>
</comment>
<dbReference type="Pfam" id="PF13354">
    <property type="entry name" value="Beta-lactamase2"/>
    <property type="match status" value="1"/>
</dbReference>
<dbReference type="InterPro" id="IPR012338">
    <property type="entry name" value="Beta-lactam/transpept-like"/>
</dbReference>